<dbReference type="EMBL" id="ACFC01000022">
    <property type="protein sequence ID" value="EEE03760.1"/>
    <property type="molecule type" value="Genomic_DNA"/>
</dbReference>
<reference evidence="2 3" key="1">
    <citation type="journal article" date="2012" name="J. Bacteriol.">
        <title>Draft Genome Sequence Determination for Cystic Fibrosis and Chronic Granulomatous Disease Burkholderia multivorans Isolates.</title>
        <authorList>
            <person name="Varga J.J."/>
            <person name="Losada L."/>
            <person name="Zelazny A.M."/>
            <person name="Brinkac L."/>
            <person name="Harkins D."/>
            <person name="Radune D."/>
            <person name="Hostetler J."/>
            <person name="Sampaio E.P."/>
            <person name="Ronning C.M."/>
            <person name="Nierman W.C."/>
            <person name="Greenberg D.E."/>
            <person name="Holland S.M."/>
            <person name="Goldberg J.B."/>
        </authorList>
    </citation>
    <scope>NUCLEOTIDE SEQUENCE [LARGE SCALE GENOMIC DNA]</scope>
    <source>
        <strain evidence="2 3">CGD2</strain>
    </source>
</reference>
<proteinExistence type="predicted"/>
<organism evidence="2 3">
    <name type="scientific">Burkholderia multivorans CGD2</name>
    <dbReference type="NCBI Taxonomy" id="513052"/>
    <lineage>
        <taxon>Bacteria</taxon>
        <taxon>Pseudomonadati</taxon>
        <taxon>Pseudomonadota</taxon>
        <taxon>Betaproteobacteria</taxon>
        <taxon>Burkholderiales</taxon>
        <taxon>Burkholderiaceae</taxon>
        <taxon>Burkholderia</taxon>
        <taxon>Burkholderia cepacia complex</taxon>
    </lineage>
</organism>
<dbReference type="AlphaFoldDB" id="B9BZR3"/>
<comment type="caution">
    <text evidence="2">The sequence shown here is derived from an EMBL/GenBank/DDBJ whole genome shotgun (WGS) entry which is preliminary data.</text>
</comment>
<evidence type="ECO:0000313" key="2">
    <source>
        <dbReference type="EMBL" id="EEE03760.1"/>
    </source>
</evidence>
<protein>
    <submittedName>
        <fullName evidence="2">Uncharacterized protein</fullName>
    </submittedName>
</protein>
<name>B9BZR3_9BURK</name>
<sequence length="56" mass="6361">MHRVCRARDDAAVIASVVVSAEAFAFIRPRRDCVSNHRTGRDFSSAIDRDRTSKRQ</sequence>
<evidence type="ECO:0000256" key="1">
    <source>
        <dbReference type="SAM" id="MobiDB-lite"/>
    </source>
</evidence>
<feature type="region of interest" description="Disordered" evidence="1">
    <location>
        <begin position="37"/>
        <end position="56"/>
    </location>
</feature>
<gene>
    <name evidence="2" type="ORF">BURMUCGD2_2605</name>
</gene>
<accession>B9BZR3</accession>
<evidence type="ECO:0000313" key="3">
    <source>
        <dbReference type="Proteomes" id="UP000004535"/>
    </source>
</evidence>
<dbReference type="Proteomes" id="UP000004535">
    <property type="component" value="Unassembled WGS sequence"/>
</dbReference>